<dbReference type="InterPro" id="IPR014001">
    <property type="entry name" value="Helicase_ATP-bd"/>
</dbReference>
<evidence type="ECO:0000259" key="5">
    <source>
        <dbReference type="SMART" id="SM00487"/>
    </source>
</evidence>
<dbReference type="GO" id="GO:0005829">
    <property type="term" value="C:cytosol"/>
    <property type="evidence" value="ECO:0007669"/>
    <property type="project" value="TreeGrafter"/>
</dbReference>
<dbReference type="InterPro" id="IPR011528">
    <property type="entry name" value="NERD"/>
</dbReference>
<protein>
    <submittedName>
        <fullName evidence="6">3'-5' exonuclease</fullName>
    </submittedName>
</protein>
<evidence type="ECO:0000256" key="2">
    <source>
        <dbReference type="ARBA" id="ARBA00022801"/>
    </source>
</evidence>
<dbReference type="GO" id="GO:0003677">
    <property type="term" value="F:DNA binding"/>
    <property type="evidence" value="ECO:0007669"/>
    <property type="project" value="InterPro"/>
</dbReference>
<dbReference type="Pfam" id="PF08378">
    <property type="entry name" value="NERD"/>
    <property type="match status" value="1"/>
</dbReference>
<dbReference type="GO" id="GO:0005524">
    <property type="term" value="F:ATP binding"/>
    <property type="evidence" value="ECO:0007669"/>
    <property type="project" value="UniProtKB-KW"/>
</dbReference>
<organism evidence="6">
    <name type="scientific">Singulisphaera sp. Ch08</name>
    <dbReference type="NCBI Taxonomy" id="3120278"/>
    <lineage>
        <taxon>Bacteria</taxon>
        <taxon>Pseudomonadati</taxon>
        <taxon>Planctomycetota</taxon>
        <taxon>Planctomycetia</taxon>
        <taxon>Isosphaerales</taxon>
        <taxon>Isosphaeraceae</taxon>
        <taxon>Singulisphaera</taxon>
    </lineage>
</organism>
<proteinExistence type="predicted"/>
<keyword evidence="3" id="KW-0347">Helicase</keyword>
<evidence type="ECO:0000256" key="4">
    <source>
        <dbReference type="ARBA" id="ARBA00022840"/>
    </source>
</evidence>
<name>A0AAU7CDD6_9BACT</name>
<dbReference type="InterPro" id="IPR027417">
    <property type="entry name" value="P-loop_NTPase"/>
</dbReference>
<dbReference type="PANTHER" id="PTHR11070">
    <property type="entry name" value="UVRD / RECB / PCRA DNA HELICASE FAMILY MEMBER"/>
    <property type="match status" value="1"/>
</dbReference>
<dbReference type="InterPro" id="IPR000212">
    <property type="entry name" value="DNA_helicase_UvrD/REP"/>
</dbReference>
<accession>A0AAU7CDD6</accession>
<dbReference type="SMART" id="SM00487">
    <property type="entry name" value="DEXDc"/>
    <property type="match status" value="1"/>
</dbReference>
<dbReference type="PANTHER" id="PTHR11070:SF45">
    <property type="entry name" value="DNA 3'-5' HELICASE"/>
    <property type="match status" value="1"/>
</dbReference>
<dbReference type="Pfam" id="PF13361">
    <property type="entry name" value="UvrD_C"/>
    <property type="match status" value="1"/>
</dbReference>
<dbReference type="AlphaFoldDB" id="A0AAU7CDD6"/>
<dbReference type="SUPFAM" id="SSF52540">
    <property type="entry name" value="P-loop containing nucleoside triphosphate hydrolases"/>
    <property type="match status" value="1"/>
</dbReference>
<dbReference type="EMBL" id="CP155447">
    <property type="protein sequence ID" value="XBH03138.1"/>
    <property type="molecule type" value="Genomic_DNA"/>
</dbReference>
<keyword evidence="4" id="KW-0067">ATP-binding</keyword>
<evidence type="ECO:0000256" key="1">
    <source>
        <dbReference type="ARBA" id="ARBA00022741"/>
    </source>
</evidence>
<dbReference type="InterPro" id="IPR014017">
    <property type="entry name" value="DNA_helicase_UvrD-like_C"/>
</dbReference>
<dbReference type="GO" id="GO:0004527">
    <property type="term" value="F:exonuclease activity"/>
    <property type="evidence" value="ECO:0007669"/>
    <property type="project" value="UniProtKB-KW"/>
</dbReference>
<keyword evidence="1" id="KW-0547">Nucleotide-binding</keyword>
<evidence type="ECO:0000313" key="6">
    <source>
        <dbReference type="EMBL" id="XBH03138.1"/>
    </source>
</evidence>
<evidence type="ECO:0000256" key="3">
    <source>
        <dbReference type="ARBA" id="ARBA00022806"/>
    </source>
</evidence>
<reference evidence="6" key="1">
    <citation type="submission" date="2024-05" db="EMBL/GenBank/DDBJ databases">
        <title>Planctomycetes of the genus Singulisphaera possess chitinolytic capabilities.</title>
        <authorList>
            <person name="Ivanova A."/>
        </authorList>
    </citation>
    <scope>NUCLEOTIDE SEQUENCE</scope>
    <source>
        <strain evidence="6">Ch08T</strain>
    </source>
</reference>
<dbReference type="Pfam" id="PF13245">
    <property type="entry name" value="AAA_19"/>
    <property type="match status" value="1"/>
</dbReference>
<feature type="domain" description="Helicase ATP-binding" evidence="5">
    <location>
        <begin position="235"/>
        <end position="424"/>
    </location>
</feature>
<gene>
    <name evidence="6" type="ORF">V5E97_33255</name>
</gene>
<dbReference type="GO" id="GO:0043138">
    <property type="term" value="F:3'-5' DNA helicase activity"/>
    <property type="evidence" value="ECO:0007669"/>
    <property type="project" value="TreeGrafter"/>
</dbReference>
<dbReference type="RefSeq" id="WP_406695875.1">
    <property type="nucleotide sequence ID" value="NZ_CP155447.1"/>
</dbReference>
<dbReference type="Gene3D" id="3.40.50.300">
    <property type="entry name" value="P-loop containing nucleotide triphosphate hydrolases"/>
    <property type="match status" value="2"/>
</dbReference>
<dbReference type="GO" id="GO:0000725">
    <property type="term" value="P:recombinational repair"/>
    <property type="evidence" value="ECO:0007669"/>
    <property type="project" value="TreeGrafter"/>
</dbReference>
<keyword evidence="6" id="KW-0540">Nuclease</keyword>
<keyword evidence="6" id="KW-0269">Exonuclease</keyword>
<keyword evidence="2" id="KW-0378">Hydrolase</keyword>
<sequence length="624" mass="70004">MAILIPDFCPSKATVGEKRVYGLLRDSLPDNYTAWYEPVVGDRRPDFTLLADDFGLIVLEVKGWYAGQIARVTDQEVELHRTEGGQTQVEMHKNPIRQVRDYLNILMDTLARPEYAILRQPEGEHRGKPCFPWGYGVILTNITRGQLVSARLSDLFPPDKVICRDELTSMDGAGDRAVIRRLKAMFPAPFPFDPLTEDQVKTVKGVLHKEVVVRRRPATAASVPKGQLLLPGAVAFDVLDARQEQVARSLGDGHHIVFGVAGSGKTVLILARAQLIALQNVAKKVLILCYNKALATDLVERLGKRSPKNIEIRHFHSWVARKTGLRKREGESFDDYERRLIAAMLRGTDHWTEADKYDAILIDEAHDFEPDWFRCATSLLRDGPDGDMLIAADGAQSLYGRNRKFTWSSVGVQARGRSRRLTHNYRNTKQILEFAWQVAQSTVKEDDAESETLVRLVPTRVLRRGPVPCYRGCGTVDEEHALIARLVQRFRERGIAAKEIAILYPRNERGRIDDLCQLLRRTGEVSWISNESDRAGGVRSLAQPGVRLATVHAAKGLEFTAVIFCALDLLPNRQQADEVRDSNLLYVGLTRATDELIVTWAGRSAFTDRLPYASKAVALTDSLL</sequence>